<dbReference type="Proteomes" id="UP000553888">
    <property type="component" value="Unassembled WGS sequence"/>
</dbReference>
<keyword evidence="2" id="KW-1185">Reference proteome</keyword>
<accession>A0A852YCI6</accession>
<name>A0A852YCI6_9MICO</name>
<dbReference type="EMBL" id="JACBZY010000001">
    <property type="protein sequence ID" value="NYG99040.1"/>
    <property type="molecule type" value="Genomic_DNA"/>
</dbReference>
<comment type="caution">
    <text evidence="1">The sequence shown here is derived from an EMBL/GenBank/DDBJ whole genome shotgun (WGS) entry which is preliminary data.</text>
</comment>
<gene>
    <name evidence="1" type="ORF">BJ979_001666</name>
</gene>
<dbReference type="InterPro" id="IPR024006">
    <property type="entry name" value="Alt_signal_exp_actinobact"/>
</dbReference>
<evidence type="ECO:0000313" key="1">
    <source>
        <dbReference type="EMBL" id="NYG99040.1"/>
    </source>
</evidence>
<evidence type="ECO:0000313" key="2">
    <source>
        <dbReference type="Proteomes" id="UP000553888"/>
    </source>
</evidence>
<proteinExistence type="predicted"/>
<sequence length="197" mass="19579">MNKLTKGAIAGAAGIVLLMGGAGSLAYWTGTADLGNAQTITAGQLKAAAGTTGTWLVNNAAVPAAYKIVPGDQLTYSQNVTVDASGSNLKFQVSLANGAITADTANANSTASSNLVGRLQKAAAFTVSGSNVTLVSGTTDTYKVATAGSTTVAVSVTITWTNSFNDALTSANVTADNNAQLGGVKLANYALNVTQVA</sequence>
<organism evidence="1 2">
    <name type="scientific">Schumannella luteola</name>
    <dbReference type="NCBI Taxonomy" id="472059"/>
    <lineage>
        <taxon>Bacteria</taxon>
        <taxon>Bacillati</taxon>
        <taxon>Actinomycetota</taxon>
        <taxon>Actinomycetes</taxon>
        <taxon>Micrococcales</taxon>
        <taxon>Microbacteriaceae</taxon>
        <taxon>Schumannella</taxon>
    </lineage>
</organism>
<protein>
    <submittedName>
        <fullName evidence="1">Alternate signal-mediated exported protein</fullName>
    </submittedName>
</protein>
<dbReference type="NCBIfam" id="TIGR04089">
    <property type="entry name" value="exp_by_SipW_III"/>
    <property type="match status" value="1"/>
</dbReference>
<dbReference type="RefSeq" id="WP_179566979.1">
    <property type="nucleotide sequence ID" value="NZ_JACBZY010000001.1"/>
</dbReference>
<dbReference type="AlphaFoldDB" id="A0A852YCI6"/>
<reference evidence="1 2" key="1">
    <citation type="submission" date="2020-07" db="EMBL/GenBank/DDBJ databases">
        <title>Sequencing the genomes of 1000 actinobacteria strains.</title>
        <authorList>
            <person name="Klenk H.-P."/>
        </authorList>
    </citation>
    <scope>NUCLEOTIDE SEQUENCE [LARGE SCALE GENOMIC DNA]</scope>
    <source>
        <strain evidence="1 2">DSM 23141</strain>
    </source>
</reference>